<dbReference type="Proteomes" id="UP001196870">
    <property type="component" value="Unassembled WGS sequence"/>
</dbReference>
<evidence type="ECO:0000256" key="5">
    <source>
        <dbReference type="ARBA" id="ARBA00022692"/>
    </source>
</evidence>
<evidence type="ECO:0000259" key="10">
    <source>
        <dbReference type="Pfam" id="PF12704"/>
    </source>
</evidence>
<dbReference type="InterPro" id="IPR011925">
    <property type="entry name" value="LolCE_TM"/>
</dbReference>
<feature type="transmembrane region" description="Helical" evidence="8">
    <location>
        <begin position="27"/>
        <end position="53"/>
    </location>
</feature>
<evidence type="ECO:0000256" key="4">
    <source>
        <dbReference type="ARBA" id="ARBA00022475"/>
    </source>
</evidence>
<dbReference type="NCBIfam" id="TIGR02212">
    <property type="entry name" value="lolCE"/>
    <property type="match status" value="1"/>
</dbReference>
<proteinExistence type="inferred from homology"/>
<keyword evidence="6 8" id="KW-1133">Transmembrane helix</keyword>
<dbReference type="Pfam" id="PF02687">
    <property type="entry name" value="FtsX"/>
    <property type="match status" value="1"/>
</dbReference>
<dbReference type="EMBL" id="JAAGBB010000006">
    <property type="protein sequence ID" value="MBR0664129.1"/>
    <property type="molecule type" value="Genomic_DNA"/>
</dbReference>
<dbReference type="RefSeq" id="WP_211851720.1">
    <property type="nucleotide sequence ID" value="NZ_JAAGBB010000006.1"/>
</dbReference>
<name>A0ABS5EV14_9PROT</name>
<dbReference type="Pfam" id="PF12704">
    <property type="entry name" value="MacB_PCD"/>
    <property type="match status" value="1"/>
</dbReference>
<keyword evidence="3" id="KW-0813">Transport</keyword>
<sequence length="421" mass="44466">MARTGYFSAFERMVAARYLRAPRGEGAVSLIAGFSLLGIALGVGTLIVVLAVMGGFRQELLGRILAVNGHLGVASADESLRDYAAVAERIRALPEVAQATPILEGQVLLTTDAGASAGGLLRGIAPADLRARAIIAGNIRAGSLADFEGEDAIVIGTVLAQRLDVGVGDRITVISPEGRTTVFGTVPRLKPYRVAAIFEVGMQDYDGGFLFLPLPAAQLFLQRPGMVNQIEVHLRDPDGARAGAAAIRQAFAGHQLSIVDWQAANTGFFQIVEVQRNVMFLILALIILVAAFNIISSLIMLVKDKGKDIAILRTMGVGSGAILRIFLLCGAAVGGFGTLAGLGLGLAICTNLETIRQALMRATGTTIFDPQIYFLTRIPAVVDPWDVAQVVGLGLGLSLLATLYPSWRAARTDPVEALRNE</sequence>
<organism evidence="11 12">
    <name type="scientific">Plastoroseomonas hellenica</name>
    <dbReference type="NCBI Taxonomy" id="2687306"/>
    <lineage>
        <taxon>Bacteria</taxon>
        <taxon>Pseudomonadati</taxon>
        <taxon>Pseudomonadota</taxon>
        <taxon>Alphaproteobacteria</taxon>
        <taxon>Acetobacterales</taxon>
        <taxon>Acetobacteraceae</taxon>
        <taxon>Plastoroseomonas</taxon>
    </lineage>
</organism>
<comment type="subcellular location">
    <subcellularLocation>
        <location evidence="1">Cell membrane</location>
        <topology evidence="1">Multi-pass membrane protein</topology>
    </subcellularLocation>
</comment>
<evidence type="ECO:0000259" key="9">
    <source>
        <dbReference type="Pfam" id="PF02687"/>
    </source>
</evidence>
<comment type="similarity">
    <text evidence="2">Belongs to the ABC-4 integral membrane protein family. LolC/E subfamily.</text>
</comment>
<comment type="caution">
    <text evidence="11">The sequence shown here is derived from an EMBL/GenBank/DDBJ whole genome shotgun (WGS) entry which is preliminary data.</text>
</comment>
<evidence type="ECO:0000256" key="7">
    <source>
        <dbReference type="ARBA" id="ARBA00023136"/>
    </source>
</evidence>
<evidence type="ECO:0000256" key="3">
    <source>
        <dbReference type="ARBA" id="ARBA00022448"/>
    </source>
</evidence>
<accession>A0ABS5EV14</accession>
<keyword evidence="7 8" id="KW-0472">Membrane</keyword>
<evidence type="ECO:0000256" key="2">
    <source>
        <dbReference type="ARBA" id="ARBA00005236"/>
    </source>
</evidence>
<protein>
    <submittedName>
        <fullName evidence="11">Lipoprotein-releasing ABC transporter permease subunit</fullName>
    </submittedName>
</protein>
<feature type="transmembrane region" description="Helical" evidence="8">
    <location>
        <begin position="278"/>
        <end position="302"/>
    </location>
</feature>
<keyword evidence="11" id="KW-0449">Lipoprotein</keyword>
<dbReference type="InterPro" id="IPR051447">
    <property type="entry name" value="Lipoprotein-release_system"/>
</dbReference>
<feature type="transmembrane region" description="Helical" evidence="8">
    <location>
        <begin position="322"/>
        <end position="352"/>
    </location>
</feature>
<evidence type="ECO:0000313" key="11">
    <source>
        <dbReference type="EMBL" id="MBR0664129.1"/>
    </source>
</evidence>
<feature type="domain" description="ABC3 transporter permease C-terminal" evidence="9">
    <location>
        <begin position="281"/>
        <end position="414"/>
    </location>
</feature>
<dbReference type="PANTHER" id="PTHR30489:SF0">
    <property type="entry name" value="LIPOPROTEIN-RELEASING SYSTEM TRANSMEMBRANE PROTEIN LOLE"/>
    <property type="match status" value="1"/>
</dbReference>
<evidence type="ECO:0000256" key="8">
    <source>
        <dbReference type="SAM" id="Phobius"/>
    </source>
</evidence>
<dbReference type="InterPro" id="IPR025857">
    <property type="entry name" value="MacB_PCD"/>
</dbReference>
<dbReference type="PANTHER" id="PTHR30489">
    <property type="entry name" value="LIPOPROTEIN-RELEASING SYSTEM TRANSMEMBRANE PROTEIN LOLE"/>
    <property type="match status" value="1"/>
</dbReference>
<keyword evidence="12" id="KW-1185">Reference proteome</keyword>
<reference evidence="12" key="1">
    <citation type="journal article" date="2021" name="Syst. Appl. Microbiol.">
        <title>Roseomonas hellenica sp. nov., isolated from roots of wild-growing Alkanna tinctoria.</title>
        <authorList>
            <person name="Rat A."/>
            <person name="Naranjo H.D."/>
            <person name="Lebbe L."/>
            <person name="Cnockaert M."/>
            <person name="Krigas N."/>
            <person name="Grigoriadou K."/>
            <person name="Maloupa E."/>
            <person name="Willems A."/>
        </authorList>
    </citation>
    <scope>NUCLEOTIDE SEQUENCE [LARGE SCALE GENOMIC DNA]</scope>
    <source>
        <strain evidence="12">LMG 31523</strain>
    </source>
</reference>
<evidence type="ECO:0000313" key="12">
    <source>
        <dbReference type="Proteomes" id="UP001196870"/>
    </source>
</evidence>
<dbReference type="InterPro" id="IPR003838">
    <property type="entry name" value="ABC3_permease_C"/>
</dbReference>
<evidence type="ECO:0000256" key="6">
    <source>
        <dbReference type="ARBA" id="ARBA00022989"/>
    </source>
</evidence>
<keyword evidence="5 8" id="KW-0812">Transmembrane</keyword>
<feature type="domain" description="MacB-like periplasmic core" evidence="10">
    <location>
        <begin position="35"/>
        <end position="249"/>
    </location>
</feature>
<evidence type="ECO:0000256" key="1">
    <source>
        <dbReference type="ARBA" id="ARBA00004651"/>
    </source>
</evidence>
<gene>
    <name evidence="11" type="ORF">GXW71_07145</name>
</gene>
<keyword evidence="4" id="KW-1003">Cell membrane</keyword>